<feature type="region of interest" description="Disordered" evidence="1">
    <location>
        <begin position="224"/>
        <end position="278"/>
    </location>
</feature>
<reference evidence="2 3" key="1">
    <citation type="submission" date="2016-04" db="EMBL/GenBank/DDBJ databases">
        <title>Genome analyses suggest a sexual origin of heterokaryosis in a supposedly ancient asexual fungus.</title>
        <authorList>
            <person name="Ropars J."/>
            <person name="Sedzielewska K."/>
            <person name="Noel J."/>
            <person name="Charron P."/>
            <person name="Farinelli L."/>
            <person name="Marton T."/>
            <person name="Kruger M."/>
            <person name="Pelin A."/>
            <person name="Brachmann A."/>
            <person name="Corradi N."/>
        </authorList>
    </citation>
    <scope>NUCLEOTIDE SEQUENCE [LARGE SCALE GENOMIC DNA]</scope>
    <source>
        <strain evidence="2 3">C2</strain>
    </source>
</reference>
<comment type="caution">
    <text evidence="2">The sequence shown here is derived from an EMBL/GenBank/DDBJ whole genome shotgun (WGS) entry which is preliminary data.</text>
</comment>
<dbReference type="Proteomes" id="UP000233469">
    <property type="component" value="Unassembled WGS sequence"/>
</dbReference>
<evidence type="ECO:0000256" key="1">
    <source>
        <dbReference type="SAM" id="MobiDB-lite"/>
    </source>
</evidence>
<gene>
    <name evidence="2" type="ORF">RhiirC2_799247</name>
</gene>
<evidence type="ECO:0000313" key="3">
    <source>
        <dbReference type="Proteomes" id="UP000233469"/>
    </source>
</evidence>
<evidence type="ECO:0000313" key="2">
    <source>
        <dbReference type="EMBL" id="PKK56809.1"/>
    </source>
</evidence>
<organism evidence="2 3">
    <name type="scientific">Rhizophagus irregularis</name>
    <dbReference type="NCBI Taxonomy" id="588596"/>
    <lineage>
        <taxon>Eukaryota</taxon>
        <taxon>Fungi</taxon>
        <taxon>Fungi incertae sedis</taxon>
        <taxon>Mucoromycota</taxon>
        <taxon>Glomeromycotina</taxon>
        <taxon>Glomeromycetes</taxon>
        <taxon>Glomerales</taxon>
        <taxon>Glomeraceae</taxon>
        <taxon>Rhizophagus</taxon>
    </lineage>
</organism>
<reference evidence="2 3" key="2">
    <citation type="submission" date="2017-10" db="EMBL/GenBank/DDBJ databases">
        <title>Extensive intraspecific genome diversity in a model arbuscular mycorrhizal fungus.</title>
        <authorList>
            <person name="Chen E.C.H."/>
            <person name="Morin E."/>
            <person name="Baudet D."/>
            <person name="Noel J."/>
            <person name="Ndikumana S."/>
            <person name="Charron P."/>
            <person name="St-Onge C."/>
            <person name="Giorgi J."/>
            <person name="Grigoriev I.V."/>
            <person name="Roux C."/>
            <person name="Martin F.M."/>
            <person name="Corradi N."/>
        </authorList>
    </citation>
    <scope>NUCLEOTIDE SEQUENCE [LARGE SCALE GENOMIC DNA]</scope>
    <source>
        <strain evidence="2 3">C2</strain>
    </source>
</reference>
<name>A0A2N1M5C3_9GLOM</name>
<dbReference type="AlphaFoldDB" id="A0A2N1M5C3"/>
<sequence>MAIAVKNFVNSLKLSENVKQKLITDLNRNWLCDEWRLSFIDAGCILPNFECIMTTNNFTERLNRTIEANYSGVQTVVNFVEHLYESIEEENCSKKLSSDKLRRLNYGRLYFLLEFVKPSNHNDYFYNGPFRDVCKHVHAARLYHNANQYSEKECFFRQIKEDFVTYFKNKERVIPAENKNRLIYEGDTDEAYNEIIRLYYLQGGSIFLPRDNISGRNSNSFRLPELKYNTPNKGAPPKAIAKPRKPSQILQTLQSNSHNETNSFALEKRNTKRARKDL</sequence>
<dbReference type="VEuPathDB" id="FungiDB:FUN_017226"/>
<dbReference type="VEuPathDB" id="FungiDB:RhiirFUN_004702"/>
<dbReference type="VEuPathDB" id="FungiDB:RhiirA1_520419"/>
<feature type="compositionally biased region" description="Polar residues" evidence="1">
    <location>
        <begin position="248"/>
        <end position="264"/>
    </location>
</feature>
<feature type="compositionally biased region" description="Low complexity" evidence="1">
    <location>
        <begin position="231"/>
        <end position="240"/>
    </location>
</feature>
<protein>
    <submittedName>
        <fullName evidence="2">Uncharacterized protein</fullName>
    </submittedName>
</protein>
<accession>A0A2N1M5C3</accession>
<proteinExistence type="predicted"/>
<dbReference type="EMBL" id="LLXL01005090">
    <property type="protein sequence ID" value="PKK56809.1"/>
    <property type="molecule type" value="Genomic_DNA"/>
</dbReference>